<dbReference type="GO" id="GO:0046872">
    <property type="term" value="F:metal ion binding"/>
    <property type="evidence" value="ECO:0007669"/>
    <property type="project" value="UniProtKB-KW"/>
</dbReference>
<reference evidence="11" key="3">
    <citation type="journal article" date="2017" name="J. Biotechnol.">
        <title>Complete genome sequence of Novosphingobium resinovorum SA1, a versatile xenobiotic-degrading bacterium capable of utilizing sulfanilic acid.</title>
        <authorList>
            <person name="Hegedus B."/>
            <person name="Kos P.B."/>
            <person name="Balint B."/>
            <person name="Maroti G."/>
            <person name="Gan H.M."/>
            <person name="Perei K."/>
            <person name="Rakhely G."/>
        </authorList>
    </citation>
    <scope>NUCLEOTIDE SEQUENCE [LARGE SCALE GENOMIC DNA]</scope>
    <source>
        <strain evidence="11">SA1</strain>
    </source>
</reference>
<evidence type="ECO:0000259" key="7">
    <source>
        <dbReference type="PROSITE" id="PS51462"/>
    </source>
</evidence>
<dbReference type="InterPro" id="IPR015797">
    <property type="entry name" value="NUDIX_hydrolase-like_dom_sf"/>
</dbReference>
<comment type="cofactor">
    <cofactor evidence="1">
        <name>Mn(2+)</name>
        <dbReference type="ChEBI" id="CHEBI:29035"/>
    </cofactor>
</comment>
<dbReference type="EMBL" id="JFYZ01000003">
    <property type="protein sequence ID" value="EZP83409.1"/>
    <property type="molecule type" value="Genomic_DNA"/>
</dbReference>
<dbReference type="SUPFAM" id="SSF55811">
    <property type="entry name" value="Nudix"/>
    <property type="match status" value="1"/>
</dbReference>
<proteinExistence type="predicted"/>
<dbReference type="AlphaFoldDB" id="A0A031K2I5"/>
<evidence type="ECO:0000256" key="3">
    <source>
        <dbReference type="ARBA" id="ARBA00022723"/>
    </source>
</evidence>
<evidence type="ECO:0000313" key="9">
    <source>
        <dbReference type="EMBL" id="EZP83409.1"/>
    </source>
</evidence>
<comment type="cofactor">
    <cofactor evidence="2">
        <name>Mg(2+)</name>
        <dbReference type="ChEBI" id="CHEBI:18420"/>
    </cofactor>
</comment>
<accession>A0A031K2I5</accession>
<name>A0A031K2I5_9SPHN</name>
<dbReference type="PROSITE" id="PS51462">
    <property type="entry name" value="NUDIX"/>
    <property type="match status" value="1"/>
</dbReference>
<dbReference type="OrthoDB" id="9802805at2"/>
<dbReference type="Gene3D" id="3.90.79.10">
    <property type="entry name" value="Nucleoside Triphosphate Pyrophosphohydrolase"/>
    <property type="match status" value="1"/>
</dbReference>
<dbReference type="InterPro" id="IPR020084">
    <property type="entry name" value="NUDIX_hydrolase_CS"/>
</dbReference>
<dbReference type="InterPro" id="IPR045121">
    <property type="entry name" value="CoAse"/>
</dbReference>
<dbReference type="KEGG" id="nre:BES08_04525"/>
<evidence type="ECO:0000256" key="4">
    <source>
        <dbReference type="ARBA" id="ARBA00022801"/>
    </source>
</evidence>
<gene>
    <name evidence="8" type="ORF">BES08_04525</name>
    <name evidence="9" type="ORF">BV97_01520</name>
</gene>
<dbReference type="Proteomes" id="UP000094626">
    <property type="component" value="Chromosome"/>
</dbReference>
<organism evidence="9 10">
    <name type="scientific">Novosphingobium resinovorum</name>
    <dbReference type="NCBI Taxonomy" id="158500"/>
    <lineage>
        <taxon>Bacteria</taxon>
        <taxon>Pseudomonadati</taxon>
        <taxon>Pseudomonadota</taxon>
        <taxon>Alphaproteobacteria</taxon>
        <taxon>Sphingomonadales</taxon>
        <taxon>Sphingomonadaceae</taxon>
        <taxon>Novosphingobium</taxon>
    </lineage>
</organism>
<keyword evidence="4 9" id="KW-0378">Hydrolase</keyword>
<dbReference type="NCBIfam" id="NF007980">
    <property type="entry name" value="PRK10707.1"/>
    <property type="match status" value="1"/>
</dbReference>
<keyword evidence="3" id="KW-0479">Metal-binding</keyword>
<dbReference type="STRING" id="158500.BES08_04525"/>
<dbReference type="PANTHER" id="PTHR12992">
    <property type="entry name" value="NUDIX HYDROLASE"/>
    <property type="match status" value="1"/>
</dbReference>
<evidence type="ECO:0000256" key="6">
    <source>
        <dbReference type="ARBA" id="ARBA00023211"/>
    </source>
</evidence>
<dbReference type="eggNOG" id="COG0494">
    <property type="taxonomic scope" value="Bacteria"/>
</dbReference>
<dbReference type="PATRIC" id="fig|158500.4.peg.1557"/>
<reference evidence="8" key="2">
    <citation type="submission" date="2016-08" db="EMBL/GenBank/DDBJ databases">
        <authorList>
            <person name="Seilhamer J.J."/>
        </authorList>
    </citation>
    <scope>NUCLEOTIDE SEQUENCE [LARGE SCALE GENOMIC DNA]</scope>
    <source>
        <strain evidence="8">SA1</strain>
    </source>
</reference>
<keyword evidence="6" id="KW-0464">Manganese</keyword>
<dbReference type="RefSeq" id="WP_036524645.1">
    <property type="nucleotide sequence ID" value="NZ_CP017075.1"/>
</dbReference>
<reference evidence="9 10" key="1">
    <citation type="submission" date="2014-03" db="EMBL/GenBank/DDBJ databases">
        <title>Whole genome sequence of Novosphingobium resinovorum KF1.</title>
        <authorList>
            <person name="Gan H.M."/>
            <person name="Gan H.Y."/>
            <person name="Chew T.H."/>
            <person name="Savka M.A."/>
        </authorList>
    </citation>
    <scope>NUCLEOTIDE SEQUENCE [LARGE SCALE GENOMIC DNA]</scope>
    <source>
        <strain evidence="9 10">KF1</strain>
    </source>
</reference>
<dbReference type="InterPro" id="IPR000086">
    <property type="entry name" value="NUDIX_hydrolase_dom"/>
</dbReference>
<evidence type="ECO:0000256" key="1">
    <source>
        <dbReference type="ARBA" id="ARBA00001936"/>
    </source>
</evidence>
<feature type="domain" description="Nudix hydrolase" evidence="7">
    <location>
        <begin position="35"/>
        <end position="165"/>
    </location>
</feature>
<evidence type="ECO:0000313" key="10">
    <source>
        <dbReference type="Proteomes" id="UP000024329"/>
    </source>
</evidence>
<dbReference type="PANTHER" id="PTHR12992:SF11">
    <property type="entry name" value="MITOCHONDRIAL COENZYME A DIPHOSPHATASE NUDT8"/>
    <property type="match status" value="1"/>
</dbReference>
<keyword evidence="5" id="KW-0460">Magnesium</keyword>
<evidence type="ECO:0000256" key="5">
    <source>
        <dbReference type="ARBA" id="ARBA00022842"/>
    </source>
</evidence>
<evidence type="ECO:0000313" key="11">
    <source>
        <dbReference type="Proteomes" id="UP000094626"/>
    </source>
</evidence>
<dbReference type="GO" id="GO:0010945">
    <property type="term" value="F:coenzyme A diphosphatase activity"/>
    <property type="evidence" value="ECO:0007669"/>
    <property type="project" value="InterPro"/>
</dbReference>
<protein>
    <submittedName>
        <fullName evidence="8">Coenzyme A pyrophosphatase</fullName>
    </submittedName>
    <submittedName>
        <fullName evidence="9">NUDIX hydrolase</fullName>
    </submittedName>
</protein>
<keyword evidence="11" id="KW-1185">Reference proteome</keyword>
<dbReference type="PROSITE" id="PS00893">
    <property type="entry name" value="NUDIX_BOX"/>
    <property type="match status" value="1"/>
</dbReference>
<dbReference type="EMBL" id="CP017075">
    <property type="protein sequence ID" value="AOR76100.1"/>
    <property type="molecule type" value="Genomic_DNA"/>
</dbReference>
<dbReference type="Pfam" id="PF00293">
    <property type="entry name" value="NUDIX"/>
    <property type="match status" value="1"/>
</dbReference>
<dbReference type="Proteomes" id="UP000024329">
    <property type="component" value="Unassembled WGS sequence"/>
</dbReference>
<evidence type="ECO:0000313" key="8">
    <source>
        <dbReference type="EMBL" id="AOR76100.1"/>
    </source>
</evidence>
<sequence length="206" mass="22900">MSALYDKVSRRLEAGHADAPPRLWSDPRIHDIARFTPAAVLIAITERERPGILLLHRPSNMRAHPGQIAFPGGRIDPGEDAVEAALREANEELGIRTGDVRVIGTSDVYRTGSGYEITPVVGIVPPDLEIRPNPAEVAQWFEVPVDFVLDPANQATRNVEFEGRRHSFIEIVWNDTRQDHVIWGVTGAILHNLAGRLNWLERSSNA</sequence>
<evidence type="ECO:0000256" key="2">
    <source>
        <dbReference type="ARBA" id="ARBA00001946"/>
    </source>
</evidence>
<dbReference type="CDD" id="cd03426">
    <property type="entry name" value="NUDIX_CoAse_Nudt7"/>
    <property type="match status" value="1"/>
</dbReference>